<name>A0A919AQR1_9ACTN</name>
<evidence type="ECO:0000313" key="2">
    <source>
        <dbReference type="Proteomes" id="UP000641386"/>
    </source>
</evidence>
<sequence>MKGRIAREARPTVIKQFRALLLHMAARHGLPAAGCRTPFICVPGEGSCLGALSAHLPPPKVVPLPPLPVPAAGGIRSCRGTRCGVARLCRGKETAQAMDHPSRSPGTVRV</sequence>
<dbReference type="AlphaFoldDB" id="A0A919AQR1"/>
<organism evidence="1 2">
    <name type="scientific">Streptomyces spiralis</name>
    <dbReference type="NCBI Taxonomy" id="66376"/>
    <lineage>
        <taxon>Bacteria</taxon>
        <taxon>Bacillati</taxon>
        <taxon>Actinomycetota</taxon>
        <taxon>Actinomycetes</taxon>
        <taxon>Kitasatosporales</taxon>
        <taxon>Streptomycetaceae</taxon>
        <taxon>Streptomyces</taxon>
    </lineage>
</organism>
<dbReference type="EMBL" id="BNBC01000096">
    <property type="protein sequence ID" value="GHF20119.1"/>
    <property type="molecule type" value="Genomic_DNA"/>
</dbReference>
<keyword evidence="2" id="KW-1185">Reference proteome</keyword>
<proteinExistence type="predicted"/>
<dbReference type="Proteomes" id="UP000641386">
    <property type="component" value="Unassembled WGS sequence"/>
</dbReference>
<comment type="caution">
    <text evidence="1">The sequence shown here is derived from an EMBL/GenBank/DDBJ whole genome shotgun (WGS) entry which is preliminary data.</text>
</comment>
<evidence type="ECO:0000313" key="1">
    <source>
        <dbReference type="EMBL" id="GHF20119.1"/>
    </source>
</evidence>
<accession>A0A919AQR1</accession>
<reference evidence="1" key="2">
    <citation type="submission" date="2020-09" db="EMBL/GenBank/DDBJ databases">
        <authorList>
            <person name="Sun Q."/>
            <person name="Ohkuma M."/>
        </authorList>
    </citation>
    <scope>NUCLEOTIDE SEQUENCE</scope>
    <source>
        <strain evidence="1">JCM 3302</strain>
    </source>
</reference>
<protein>
    <submittedName>
        <fullName evidence="1">Uncharacterized protein</fullName>
    </submittedName>
</protein>
<gene>
    <name evidence="1" type="ORF">GCM10014715_88390</name>
</gene>
<reference evidence="1" key="1">
    <citation type="journal article" date="2014" name="Int. J. Syst. Evol. Microbiol.">
        <title>Complete genome sequence of Corynebacterium casei LMG S-19264T (=DSM 44701T), isolated from a smear-ripened cheese.</title>
        <authorList>
            <consortium name="US DOE Joint Genome Institute (JGI-PGF)"/>
            <person name="Walter F."/>
            <person name="Albersmeier A."/>
            <person name="Kalinowski J."/>
            <person name="Ruckert C."/>
        </authorList>
    </citation>
    <scope>NUCLEOTIDE SEQUENCE</scope>
    <source>
        <strain evidence="1">JCM 3302</strain>
    </source>
</reference>